<gene>
    <name evidence="1" type="ORF">Tci_923477</name>
</gene>
<proteinExistence type="predicted"/>
<dbReference type="EMBL" id="BKCJ011771183">
    <property type="protein sequence ID" value="GFD51508.1"/>
    <property type="molecule type" value="Genomic_DNA"/>
</dbReference>
<feature type="non-terminal residue" evidence="1">
    <location>
        <position position="33"/>
    </location>
</feature>
<sequence>MPTLSTISPMPMSLERPSLRTNLDVRMRVRRRL</sequence>
<name>A0A699X0V2_TANCI</name>
<evidence type="ECO:0000313" key="1">
    <source>
        <dbReference type="EMBL" id="GFD51508.1"/>
    </source>
</evidence>
<reference evidence="1" key="1">
    <citation type="journal article" date="2019" name="Sci. Rep.">
        <title>Draft genome of Tanacetum cinerariifolium, the natural source of mosquito coil.</title>
        <authorList>
            <person name="Yamashiro T."/>
            <person name="Shiraishi A."/>
            <person name="Satake H."/>
            <person name="Nakayama K."/>
        </authorList>
    </citation>
    <scope>NUCLEOTIDE SEQUENCE</scope>
</reference>
<dbReference type="AlphaFoldDB" id="A0A699X0V2"/>
<organism evidence="1">
    <name type="scientific">Tanacetum cinerariifolium</name>
    <name type="common">Dalmatian daisy</name>
    <name type="synonym">Chrysanthemum cinerariifolium</name>
    <dbReference type="NCBI Taxonomy" id="118510"/>
    <lineage>
        <taxon>Eukaryota</taxon>
        <taxon>Viridiplantae</taxon>
        <taxon>Streptophyta</taxon>
        <taxon>Embryophyta</taxon>
        <taxon>Tracheophyta</taxon>
        <taxon>Spermatophyta</taxon>
        <taxon>Magnoliopsida</taxon>
        <taxon>eudicotyledons</taxon>
        <taxon>Gunneridae</taxon>
        <taxon>Pentapetalae</taxon>
        <taxon>asterids</taxon>
        <taxon>campanulids</taxon>
        <taxon>Asterales</taxon>
        <taxon>Asteraceae</taxon>
        <taxon>Asteroideae</taxon>
        <taxon>Anthemideae</taxon>
        <taxon>Anthemidinae</taxon>
        <taxon>Tanacetum</taxon>
    </lineage>
</organism>
<accession>A0A699X0V2</accession>
<comment type="caution">
    <text evidence="1">The sequence shown here is derived from an EMBL/GenBank/DDBJ whole genome shotgun (WGS) entry which is preliminary data.</text>
</comment>
<protein>
    <submittedName>
        <fullName evidence="1">Uncharacterized protein</fullName>
    </submittedName>
</protein>